<organism evidence="1 2">
    <name type="scientific">Blyttiomyces helicus</name>
    <dbReference type="NCBI Taxonomy" id="388810"/>
    <lineage>
        <taxon>Eukaryota</taxon>
        <taxon>Fungi</taxon>
        <taxon>Fungi incertae sedis</taxon>
        <taxon>Chytridiomycota</taxon>
        <taxon>Chytridiomycota incertae sedis</taxon>
        <taxon>Chytridiomycetes</taxon>
        <taxon>Chytridiomycetes incertae sedis</taxon>
        <taxon>Blyttiomyces</taxon>
    </lineage>
</organism>
<evidence type="ECO:0000313" key="1">
    <source>
        <dbReference type="EMBL" id="RKO87162.1"/>
    </source>
</evidence>
<dbReference type="Proteomes" id="UP000269721">
    <property type="component" value="Unassembled WGS sequence"/>
</dbReference>
<reference evidence="2" key="1">
    <citation type="journal article" date="2018" name="Nat. Microbiol.">
        <title>Leveraging single-cell genomics to expand the fungal tree of life.</title>
        <authorList>
            <person name="Ahrendt S.R."/>
            <person name="Quandt C.A."/>
            <person name="Ciobanu D."/>
            <person name="Clum A."/>
            <person name="Salamov A."/>
            <person name="Andreopoulos B."/>
            <person name="Cheng J.F."/>
            <person name="Woyke T."/>
            <person name="Pelin A."/>
            <person name="Henrissat B."/>
            <person name="Reynolds N.K."/>
            <person name="Benny G.L."/>
            <person name="Smith M.E."/>
            <person name="James T.Y."/>
            <person name="Grigoriev I.V."/>
        </authorList>
    </citation>
    <scope>NUCLEOTIDE SEQUENCE [LARGE SCALE GENOMIC DNA]</scope>
</reference>
<dbReference type="SUPFAM" id="SSF47473">
    <property type="entry name" value="EF-hand"/>
    <property type="match status" value="1"/>
</dbReference>
<evidence type="ECO:0000313" key="2">
    <source>
        <dbReference type="Proteomes" id="UP000269721"/>
    </source>
</evidence>
<sequence length="139" mass="16115">PWPPLNLPTVSALHLTQDRTLKSLTYAQFAIIFTRVHALKDVFLARDNHVDELEFGFIARERLRKALVGAGVTVSEKFLKAFMEKLRKSDTPVGWDDFVHYVARMQLLTDVFQKIDMDRDRYITVSWNQFLDLVTDCGI</sequence>
<evidence type="ECO:0008006" key="3">
    <source>
        <dbReference type="Google" id="ProtNLM"/>
    </source>
</evidence>
<feature type="non-terminal residue" evidence="1">
    <location>
        <position position="1"/>
    </location>
</feature>
<dbReference type="InterPro" id="IPR011992">
    <property type="entry name" value="EF-hand-dom_pair"/>
</dbReference>
<gene>
    <name evidence="1" type="ORF">BDK51DRAFT_34473</name>
</gene>
<name>A0A4P9W5D3_9FUNG</name>
<dbReference type="Gene3D" id="1.10.238.10">
    <property type="entry name" value="EF-hand"/>
    <property type="match status" value="1"/>
</dbReference>
<proteinExistence type="predicted"/>
<dbReference type="AlphaFoldDB" id="A0A4P9W5D3"/>
<keyword evidence="2" id="KW-1185">Reference proteome</keyword>
<dbReference type="EMBL" id="KZ997629">
    <property type="protein sequence ID" value="RKO87162.1"/>
    <property type="molecule type" value="Genomic_DNA"/>
</dbReference>
<protein>
    <recommendedName>
        <fullName evidence="3">EF-hand domain-containing protein</fullName>
    </recommendedName>
</protein>
<dbReference type="OrthoDB" id="186625at2759"/>
<accession>A0A4P9W5D3</accession>